<gene>
    <name evidence="1" type="ORF">DTL70_14940</name>
</gene>
<dbReference type="Proteomes" id="UP000252914">
    <property type="component" value="Unassembled WGS sequence"/>
</dbReference>
<dbReference type="SUPFAM" id="SSF56784">
    <property type="entry name" value="HAD-like"/>
    <property type="match status" value="1"/>
</dbReference>
<dbReference type="InterPro" id="IPR006439">
    <property type="entry name" value="HAD-SF_hydro_IA"/>
</dbReference>
<dbReference type="Gene3D" id="1.10.150.240">
    <property type="entry name" value="Putative phosphatase, domain 2"/>
    <property type="match status" value="1"/>
</dbReference>
<reference evidence="1 2" key="1">
    <citation type="submission" date="2018-06" db="EMBL/GenBank/DDBJ databases">
        <title>Streptomyces reniochalinae sp. nov. and Streptomyces diacarnus sp. nov. from marine sponges.</title>
        <authorList>
            <person name="Li L."/>
        </authorList>
    </citation>
    <scope>NUCLEOTIDE SEQUENCE [LARGE SCALE GENOMIC DNA]</scope>
    <source>
        <strain evidence="1 2">LHW51701</strain>
    </source>
</reference>
<sequence>MGARTVPTEHDPERPAAPVAAVIFDFDGVIVDSVRPDLLACRALYREYGGGELSRSWWAEQVCGRPAGYDCLFERLLAVRSAAGAARPGHGQLRRRLGELWEEYLTEEYVRLLPAVPETVEGLRSAGLPLGIASAADGAWVRRWLTRYGLSRHFTAVVTGDDVPARKPDPAVYREALGRLGVPAGACVAFEDSLSGVAAARAAGVTVVAVPTPTTRFLDHSSAHAVLPDLSAVSPRWLARAGRAGW</sequence>
<dbReference type="EMBL" id="QOIN01000043">
    <property type="protein sequence ID" value="RCG22994.1"/>
    <property type="molecule type" value="Genomic_DNA"/>
</dbReference>
<dbReference type="NCBIfam" id="TIGR01509">
    <property type="entry name" value="HAD-SF-IA-v3"/>
    <property type="match status" value="1"/>
</dbReference>
<organism evidence="1 2">
    <name type="scientific">Streptomyces diacarni</name>
    <dbReference type="NCBI Taxonomy" id="2800381"/>
    <lineage>
        <taxon>Bacteria</taxon>
        <taxon>Bacillati</taxon>
        <taxon>Actinomycetota</taxon>
        <taxon>Actinomycetes</taxon>
        <taxon>Kitasatosporales</taxon>
        <taxon>Streptomycetaceae</taxon>
        <taxon>Streptomyces</taxon>
    </lineage>
</organism>
<proteinExistence type="predicted"/>
<protein>
    <submittedName>
        <fullName evidence="1">HAD family phosphatase</fullName>
    </submittedName>
</protein>
<dbReference type="PANTHER" id="PTHR43481:SF4">
    <property type="entry name" value="GLYCEROL-1-PHOSPHATE PHOSPHOHYDROLASE 1-RELATED"/>
    <property type="match status" value="1"/>
</dbReference>
<dbReference type="PANTHER" id="PTHR43481">
    <property type="entry name" value="FRUCTOSE-1-PHOSPHATE PHOSPHATASE"/>
    <property type="match status" value="1"/>
</dbReference>
<dbReference type="InterPro" id="IPR051806">
    <property type="entry name" value="HAD-like_SPP"/>
</dbReference>
<dbReference type="SFLD" id="SFLDG01135">
    <property type="entry name" value="C1.5.6:_HAD__Beta-PGM__Phospha"/>
    <property type="match status" value="1"/>
</dbReference>
<dbReference type="GO" id="GO:0050308">
    <property type="term" value="F:sugar-phosphatase activity"/>
    <property type="evidence" value="ECO:0007669"/>
    <property type="project" value="TreeGrafter"/>
</dbReference>
<name>A0A367EXY2_9ACTN</name>
<dbReference type="InterPro" id="IPR036412">
    <property type="entry name" value="HAD-like_sf"/>
</dbReference>
<evidence type="ECO:0000313" key="1">
    <source>
        <dbReference type="EMBL" id="RCG22994.1"/>
    </source>
</evidence>
<dbReference type="AlphaFoldDB" id="A0A367EXY2"/>
<accession>A0A367EXY2</accession>
<dbReference type="InterPro" id="IPR023198">
    <property type="entry name" value="PGP-like_dom2"/>
</dbReference>
<evidence type="ECO:0000313" key="2">
    <source>
        <dbReference type="Proteomes" id="UP000252914"/>
    </source>
</evidence>
<dbReference type="InterPro" id="IPR023214">
    <property type="entry name" value="HAD_sf"/>
</dbReference>
<dbReference type="Gene3D" id="3.40.50.1000">
    <property type="entry name" value="HAD superfamily/HAD-like"/>
    <property type="match status" value="1"/>
</dbReference>
<dbReference type="PRINTS" id="PR00413">
    <property type="entry name" value="HADHALOGNASE"/>
</dbReference>
<comment type="caution">
    <text evidence="1">The sequence shown here is derived from an EMBL/GenBank/DDBJ whole genome shotgun (WGS) entry which is preliminary data.</text>
</comment>
<keyword evidence="2" id="KW-1185">Reference proteome</keyword>
<dbReference type="Pfam" id="PF13419">
    <property type="entry name" value="HAD_2"/>
    <property type="match status" value="1"/>
</dbReference>
<dbReference type="SFLD" id="SFLDG01129">
    <property type="entry name" value="C1.5:_HAD__Beta-PGM__Phosphata"/>
    <property type="match status" value="1"/>
</dbReference>
<dbReference type="InterPro" id="IPR041492">
    <property type="entry name" value="HAD_2"/>
</dbReference>
<dbReference type="SFLD" id="SFLDS00003">
    <property type="entry name" value="Haloacid_Dehalogenase"/>
    <property type="match status" value="1"/>
</dbReference>